<accession>A0A841GU55</accession>
<evidence type="ECO:0000256" key="3">
    <source>
        <dbReference type="ARBA" id="ARBA00009400"/>
    </source>
</evidence>
<dbReference type="EC" id="2.4.2.19" evidence="4"/>
<evidence type="ECO:0000313" key="12">
    <source>
        <dbReference type="EMBL" id="MBB6063020.1"/>
    </source>
</evidence>
<dbReference type="Proteomes" id="UP000555828">
    <property type="component" value="Unassembled WGS sequence"/>
</dbReference>
<dbReference type="InterPro" id="IPR004393">
    <property type="entry name" value="NadC"/>
</dbReference>
<evidence type="ECO:0000313" key="13">
    <source>
        <dbReference type="Proteomes" id="UP000555828"/>
    </source>
</evidence>
<dbReference type="GO" id="GO:0005737">
    <property type="term" value="C:cytoplasm"/>
    <property type="evidence" value="ECO:0007669"/>
    <property type="project" value="TreeGrafter"/>
</dbReference>
<evidence type="ECO:0000256" key="9">
    <source>
        <dbReference type="PIRNR" id="PIRNR006250"/>
    </source>
</evidence>
<dbReference type="Pfam" id="PF01729">
    <property type="entry name" value="QRPTase_C"/>
    <property type="match status" value="1"/>
</dbReference>
<dbReference type="InterPro" id="IPR002638">
    <property type="entry name" value="Quinolinate_PRibosylTrfase_C"/>
</dbReference>
<dbReference type="GO" id="GO:0004514">
    <property type="term" value="F:nicotinate-nucleotide diphosphorylase (carboxylating) activity"/>
    <property type="evidence" value="ECO:0007669"/>
    <property type="project" value="UniProtKB-EC"/>
</dbReference>
<keyword evidence="13" id="KW-1185">Reference proteome</keyword>
<keyword evidence="5" id="KW-0662">Pyridine nucleotide biosynthesis</keyword>
<evidence type="ECO:0000256" key="6">
    <source>
        <dbReference type="ARBA" id="ARBA00022676"/>
    </source>
</evidence>
<comment type="similarity">
    <text evidence="3 9">Belongs to the NadC/ModD family.</text>
</comment>
<dbReference type="InterPro" id="IPR037128">
    <property type="entry name" value="Quinolinate_PRibosylTase_N_sf"/>
</dbReference>
<feature type="domain" description="Quinolinate phosphoribosyl transferase N-terminal" evidence="11">
    <location>
        <begin position="25"/>
        <end position="98"/>
    </location>
</feature>
<dbReference type="NCBIfam" id="TIGR00078">
    <property type="entry name" value="nadC"/>
    <property type="match status" value="1"/>
</dbReference>
<gene>
    <name evidence="12" type="ORF">HNP65_001483</name>
</gene>
<keyword evidence="7 9" id="KW-0808">Transferase</keyword>
<dbReference type="GO" id="GO:0009435">
    <property type="term" value="P:NAD+ biosynthetic process"/>
    <property type="evidence" value="ECO:0007669"/>
    <property type="project" value="UniProtKB-UniPathway"/>
</dbReference>
<dbReference type="AlphaFoldDB" id="A0A841GU55"/>
<dbReference type="UniPathway" id="UPA00253">
    <property type="reaction ID" value="UER00331"/>
</dbReference>
<dbReference type="Gene3D" id="3.20.20.70">
    <property type="entry name" value="Aldolase class I"/>
    <property type="match status" value="1"/>
</dbReference>
<dbReference type="InterPro" id="IPR036068">
    <property type="entry name" value="Nicotinate_pribotase-like_C"/>
</dbReference>
<dbReference type="SUPFAM" id="SSF51690">
    <property type="entry name" value="Nicotinate/Quinolinate PRTase C-terminal domain-like"/>
    <property type="match status" value="1"/>
</dbReference>
<evidence type="ECO:0000259" key="10">
    <source>
        <dbReference type="Pfam" id="PF01729"/>
    </source>
</evidence>
<feature type="domain" description="Quinolinate phosphoribosyl transferase C-terminal" evidence="10">
    <location>
        <begin position="100"/>
        <end position="268"/>
    </location>
</feature>
<keyword evidence="6 9" id="KW-0328">Glycosyltransferase</keyword>
<dbReference type="GO" id="GO:0034213">
    <property type="term" value="P:quinolinate catabolic process"/>
    <property type="evidence" value="ECO:0007669"/>
    <property type="project" value="TreeGrafter"/>
</dbReference>
<evidence type="ECO:0000256" key="8">
    <source>
        <dbReference type="ARBA" id="ARBA00033102"/>
    </source>
</evidence>
<dbReference type="EMBL" id="JACHEX010000004">
    <property type="protein sequence ID" value="MBB6063020.1"/>
    <property type="molecule type" value="Genomic_DNA"/>
</dbReference>
<dbReference type="InterPro" id="IPR022412">
    <property type="entry name" value="Quinolinate_PRibosylTrfase_N"/>
</dbReference>
<dbReference type="SUPFAM" id="SSF54675">
    <property type="entry name" value="Nicotinate/Quinolinate PRTase N-terminal domain-like"/>
    <property type="match status" value="1"/>
</dbReference>
<evidence type="ECO:0000256" key="2">
    <source>
        <dbReference type="ARBA" id="ARBA00004893"/>
    </source>
</evidence>
<dbReference type="CDD" id="cd01572">
    <property type="entry name" value="QPRTase"/>
    <property type="match status" value="1"/>
</dbReference>
<comment type="function">
    <text evidence="1">Involved in the catabolism of quinolinic acid (QA).</text>
</comment>
<reference evidence="12 13" key="1">
    <citation type="submission" date="2020-08" db="EMBL/GenBank/DDBJ databases">
        <title>Genomic Encyclopedia of Type Strains, Phase IV (KMG-IV): sequencing the most valuable type-strain genomes for metagenomic binning, comparative biology and taxonomic classification.</title>
        <authorList>
            <person name="Goeker M."/>
        </authorList>
    </citation>
    <scope>NUCLEOTIDE SEQUENCE [LARGE SCALE GENOMIC DNA]</scope>
    <source>
        <strain evidence="12 13">DSM 13481</strain>
    </source>
</reference>
<evidence type="ECO:0000256" key="4">
    <source>
        <dbReference type="ARBA" id="ARBA00011944"/>
    </source>
</evidence>
<dbReference type="PANTHER" id="PTHR32179">
    <property type="entry name" value="NICOTINATE-NUCLEOTIDE PYROPHOSPHORYLASE [CARBOXYLATING]"/>
    <property type="match status" value="1"/>
</dbReference>
<dbReference type="PIRSF" id="PIRSF006250">
    <property type="entry name" value="NadC_ModD"/>
    <property type="match status" value="1"/>
</dbReference>
<comment type="caution">
    <text evidence="12">The sequence shown here is derived from an EMBL/GenBank/DDBJ whole genome shotgun (WGS) entry which is preliminary data.</text>
</comment>
<comment type="pathway">
    <text evidence="2">Cofactor biosynthesis; NAD(+) biosynthesis; nicotinate D-ribonucleotide from quinolinate: step 1/1.</text>
</comment>
<evidence type="ECO:0000256" key="1">
    <source>
        <dbReference type="ARBA" id="ARBA00003237"/>
    </source>
</evidence>
<organism evidence="12 13">
    <name type="scientific">Thermosipho japonicus</name>
    <dbReference type="NCBI Taxonomy" id="90323"/>
    <lineage>
        <taxon>Bacteria</taxon>
        <taxon>Thermotogati</taxon>
        <taxon>Thermotogota</taxon>
        <taxon>Thermotogae</taxon>
        <taxon>Thermotogales</taxon>
        <taxon>Fervidobacteriaceae</taxon>
        <taxon>Thermosipho</taxon>
    </lineage>
</organism>
<dbReference type="RefSeq" id="WP_184619627.1">
    <property type="nucleotide sequence ID" value="NZ_JACHEX010000004.1"/>
</dbReference>
<dbReference type="Gene3D" id="3.90.1170.20">
    <property type="entry name" value="Quinolinate phosphoribosyl transferase, N-terminal domain"/>
    <property type="match status" value="1"/>
</dbReference>
<evidence type="ECO:0000256" key="7">
    <source>
        <dbReference type="ARBA" id="ARBA00022679"/>
    </source>
</evidence>
<evidence type="ECO:0000256" key="5">
    <source>
        <dbReference type="ARBA" id="ARBA00022642"/>
    </source>
</evidence>
<sequence length="271" mass="30590">MVEKIIEWIRKDEGLVDFSAYPLKGKVAKSIIILKDSAVLSGLELVKEVFRKFNIEFETSYEDGMYVNENSIIFTLRGDAYNLLVIERSVLNLLSLMSGVATKVAKLSKKAKEYNIIIAATRKTIPFVGDLQKIAVLHGGGNTHRLNLSDTVMIKDNHKKIYKGIKNAVEAVKVIKSFTSKIEVEVEDFEELKECLDLEVNIIMLDNFSPEDIKEAIKIIKEKRKDIIIEISGGINEKNLDKYLIKGVDVISIGKLTSEVQYVDFSMEVID</sequence>
<dbReference type="InterPro" id="IPR013785">
    <property type="entry name" value="Aldolase_TIM"/>
</dbReference>
<dbReference type="PANTHER" id="PTHR32179:SF3">
    <property type="entry name" value="NICOTINATE-NUCLEOTIDE PYROPHOSPHORYLASE [CARBOXYLATING]"/>
    <property type="match status" value="1"/>
</dbReference>
<dbReference type="Pfam" id="PF02749">
    <property type="entry name" value="QRPTase_N"/>
    <property type="match status" value="1"/>
</dbReference>
<proteinExistence type="inferred from homology"/>
<evidence type="ECO:0000259" key="11">
    <source>
        <dbReference type="Pfam" id="PF02749"/>
    </source>
</evidence>
<dbReference type="InterPro" id="IPR027277">
    <property type="entry name" value="NadC/ModD"/>
</dbReference>
<protein>
    <recommendedName>
        <fullName evidence="4">nicotinate-nucleotide diphosphorylase (carboxylating)</fullName>
        <ecNumber evidence="4">2.4.2.19</ecNumber>
    </recommendedName>
    <alternativeName>
        <fullName evidence="8">Quinolinate phosphoribosyltransferase [decarboxylating]</fullName>
    </alternativeName>
</protein>
<name>A0A841GU55_9BACT</name>
<dbReference type="FunFam" id="3.20.20.70:FF:000030">
    <property type="entry name" value="Nicotinate-nucleotide pyrophosphorylase, carboxylating"/>
    <property type="match status" value="1"/>
</dbReference>